<dbReference type="Pfam" id="PF00553">
    <property type="entry name" value="CBM_2"/>
    <property type="match status" value="1"/>
</dbReference>
<protein>
    <submittedName>
        <fullName evidence="7">Glucose/arabinose dehydrogenase</fullName>
    </submittedName>
</protein>
<dbReference type="PROSITE" id="PS51173">
    <property type="entry name" value="CBM2"/>
    <property type="match status" value="1"/>
</dbReference>
<dbReference type="InterPro" id="IPR018366">
    <property type="entry name" value="CBM2_CS"/>
</dbReference>
<reference evidence="7 8" key="1">
    <citation type="submission" date="2020-08" db="EMBL/GenBank/DDBJ databases">
        <title>Sequencing the genomes of 1000 actinobacteria strains.</title>
        <authorList>
            <person name="Klenk H.-P."/>
        </authorList>
    </citation>
    <scope>NUCLEOTIDE SEQUENCE [LARGE SCALE GENOMIC DNA]</scope>
    <source>
        <strain evidence="7 8">DSM 45518</strain>
    </source>
</reference>
<dbReference type="InterPro" id="IPR001919">
    <property type="entry name" value="CBD2"/>
</dbReference>
<keyword evidence="3" id="KW-0624">Polysaccharide degradation</keyword>
<dbReference type="EMBL" id="JACHMF010000001">
    <property type="protein sequence ID" value="MBB4693197.1"/>
    <property type="molecule type" value="Genomic_DNA"/>
</dbReference>
<dbReference type="InterPro" id="IPR008965">
    <property type="entry name" value="CBM2/CBM3_carb-bd_dom_sf"/>
</dbReference>
<evidence type="ECO:0000256" key="1">
    <source>
        <dbReference type="ARBA" id="ARBA00022801"/>
    </source>
</evidence>
<feature type="chain" id="PRO_5039161430" evidence="5">
    <location>
        <begin position="30"/>
        <end position="480"/>
    </location>
</feature>
<evidence type="ECO:0000259" key="6">
    <source>
        <dbReference type="PROSITE" id="PS51173"/>
    </source>
</evidence>
<accession>A0A7W7CR67</accession>
<evidence type="ECO:0000256" key="3">
    <source>
        <dbReference type="ARBA" id="ARBA00023326"/>
    </source>
</evidence>
<evidence type="ECO:0000256" key="2">
    <source>
        <dbReference type="ARBA" id="ARBA00023295"/>
    </source>
</evidence>
<feature type="region of interest" description="Disordered" evidence="4">
    <location>
        <begin position="328"/>
        <end position="376"/>
    </location>
</feature>
<dbReference type="SUPFAM" id="SSF50952">
    <property type="entry name" value="Soluble quinoprotein glucose dehydrogenase"/>
    <property type="match status" value="1"/>
</dbReference>
<dbReference type="InterPro" id="IPR012938">
    <property type="entry name" value="Glc/Sorbosone_DH"/>
</dbReference>
<dbReference type="Pfam" id="PF07995">
    <property type="entry name" value="GSDH"/>
    <property type="match status" value="1"/>
</dbReference>
<dbReference type="GO" id="GO:0004553">
    <property type="term" value="F:hydrolase activity, hydrolyzing O-glycosyl compounds"/>
    <property type="evidence" value="ECO:0007669"/>
    <property type="project" value="InterPro"/>
</dbReference>
<dbReference type="PANTHER" id="PTHR19328">
    <property type="entry name" value="HEDGEHOG-INTERACTING PROTEIN"/>
    <property type="match status" value="1"/>
</dbReference>
<gene>
    <name evidence="7" type="ORF">BKA14_003345</name>
</gene>
<dbReference type="Proteomes" id="UP000542742">
    <property type="component" value="Unassembled WGS sequence"/>
</dbReference>
<sequence length="480" mass="49315">MRRMIVVGSAVAALALGAAQLAVSGPAAAGADLADPQEVATGLTVPWGLGFLPDGSALVAERNSGRVLRVTPGSAPVTVTTVAGVAATGEAGLLGLAVSPTFAQDNLVYVYFTAASDNRIARFRLDTPQTQQVILSGLAKASIHDGGRIAFGPDGMLYAGVGDAGVTANAQNQQSRNGKILRMRPDGGVPATGNPFAGSLVYSLGHRNPQGLAWDAQGRLYAAEFGQNTWDEVNQIVAGGNYGWPVVEGRSTDTRYRNPIVVWSTAEASPSGAAIDGQTLYVAALRGQRLWSVPLDGAGGAGTPVPLLQGRYGRLRTVERAPDGALWVTTSNRDGRGTPATGDDRILRFPPAGSPSTPPATTPPATTPPATTPPSAAACSLRWTADQWGTGFTANVSVTNLGAARNAWTLTFTFPGNQQVTGAWNATVSQTGAVVTARNASWNGTLATGATATFGLQATYSGTNARPTDFRLDGTACTVS</sequence>
<dbReference type="PROSITE" id="PS00561">
    <property type="entry name" value="CBM2_A"/>
    <property type="match status" value="1"/>
</dbReference>
<evidence type="ECO:0000313" key="7">
    <source>
        <dbReference type="EMBL" id="MBB4693197.1"/>
    </source>
</evidence>
<dbReference type="Gene3D" id="2.60.40.290">
    <property type="match status" value="1"/>
</dbReference>
<dbReference type="RefSeq" id="WP_184951845.1">
    <property type="nucleotide sequence ID" value="NZ_BOMC01000080.1"/>
</dbReference>
<evidence type="ECO:0000313" key="8">
    <source>
        <dbReference type="Proteomes" id="UP000542742"/>
    </source>
</evidence>
<feature type="domain" description="CBM2" evidence="6">
    <location>
        <begin position="372"/>
        <end position="480"/>
    </location>
</feature>
<dbReference type="InterPro" id="IPR012291">
    <property type="entry name" value="CBM2_carb-bd_dom_sf"/>
</dbReference>
<name>A0A7W7CR67_9ACTN</name>
<evidence type="ECO:0000256" key="4">
    <source>
        <dbReference type="SAM" id="MobiDB-lite"/>
    </source>
</evidence>
<organism evidence="7 8">
    <name type="scientific">Paractinoplanes abujensis</name>
    <dbReference type="NCBI Taxonomy" id="882441"/>
    <lineage>
        <taxon>Bacteria</taxon>
        <taxon>Bacillati</taxon>
        <taxon>Actinomycetota</taxon>
        <taxon>Actinomycetes</taxon>
        <taxon>Micromonosporales</taxon>
        <taxon>Micromonosporaceae</taxon>
        <taxon>Paractinoplanes</taxon>
    </lineage>
</organism>
<comment type="caution">
    <text evidence="7">The sequence shown here is derived from an EMBL/GenBank/DDBJ whole genome shotgun (WGS) entry which is preliminary data.</text>
</comment>
<keyword evidence="2" id="KW-0326">Glycosidase</keyword>
<dbReference type="GO" id="GO:0000272">
    <property type="term" value="P:polysaccharide catabolic process"/>
    <property type="evidence" value="ECO:0007669"/>
    <property type="project" value="UniProtKB-KW"/>
</dbReference>
<feature type="signal peptide" evidence="5">
    <location>
        <begin position="1"/>
        <end position="29"/>
    </location>
</feature>
<evidence type="ECO:0000256" key="5">
    <source>
        <dbReference type="SAM" id="SignalP"/>
    </source>
</evidence>
<dbReference type="Gene3D" id="2.120.10.30">
    <property type="entry name" value="TolB, C-terminal domain"/>
    <property type="match status" value="1"/>
</dbReference>
<dbReference type="InterPro" id="IPR011041">
    <property type="entry name" value="Quinoprot_gluc/sorb_DH_b-prop"/>
</dbReference>
<dbReference type="InterPro" id="IPR011042">
    <property type="entry name" value="6-blade_b-propeller_TolB-like"/>
</dbReference>
<keyword evidence="5" id="KW-0732">Signal</keyword>
<keyword evidence="3" id="KW-0119">Carbohydrate metabolism</keyword>
<dbReference type="SMART" id="SM00637">
    <property type="entry name" value="CBD_II"/>
    <property type="match status" value="1"/>
</dbReference>
<keyword evidence="8" id="KW-1185">Reference proteome</keyword>
<dbReference type="SUPFAM" id="SSF49384">
    <property type="entry name" value="Carbohydrate-binding domain"/>
    <property type="match status" value="1"/>
</dbReference>
<proteinExistence type="predicted"/>
<dbReference type="GO" id="GO:0030247">
    <property type="term" value="F:polysaccharide binding"/>
    <property type="evidence" value="ECO:0007669"/>
    <property type="project" value="UniProtKB-UniRule"/>
</dbReference>
<feature type="compositionally biased region" description="Pro residues" evidence="4">
    <location>
        <begin position="352"/>
        <end position="372"/>
    </location>
</feature>
<dbReference type="AlphaFoldDB" id="A0A7W7CR67"/>
<dbReference type="PANTHER" id="PTHR19328:SF13">
    <property type="entry name" value="HIPL1 PROTEIN"/>
    <property type="match status" value="1"/>
</dbReference>
<keyword evidence="1" id="KW-0378">Hydrolase</keyword>